<gene>
    <name evidence="2" type="ordered locus">Xaut_4483</name>
</gene>
<dbReference type="EMBL" id="CP000781">
    <property type="protein sequence ID" value="ABS69704.1"/>
    <property type="molecule type" value="Genomic_DNA"/>
</dbReference>
<name>A7INV8_XANP2</name>
<sequence length="150" mass="16692">MDWLDFALVYDPETRRADMELGEDGDFVLDETPATPMLISFGADRRARDDDELPGGTPEPSEFRARRGWPGDALDIAGRPAGSRLWLLRRAKDGELTRLMAEEWTKEAFAWVAEETAAPADITVEWVRTSVLGLRVVVDGREAAFAVRAA</sequence>
<dbReference type="AlphaFoldDB" id="A7INV8"/>
<reference evidence="2 3" key="1">
    <citation type="submission" date="2007-07" db="EMBL/GenBank/DDBJ databases">
        <title>Complete sequence of chromosome of Xanthobacter autotrophicus Py2.</title>
        <authorList>
            <consortium name="US DOE Joint Genome Institute"/>
            <person name="Copeland A."/>
            <person name="Lucas S."/>
            <person name="Lapidus A."/>
            <person name="Barry K."/>
            <person name="Glavina del Rio T."/>
            <person name="Hammon N."/>
            <person name="Israni S."/>
            <person name="Dalin E."/>
            <person name="Tice H."/>
            <person name="Pitluck S."/>
            <person name="Sims D."/>
            <person name="Brettin T."/>
            <person name="Bruce D."/>
            <person name="Detter J.C."/>
            <person name="Han C."/>
            <person name="Tapia R."/>
            <person name="Brainard J."/>
            <person name="Schmutz J."/>
            <person name="Larimer F."/>
            <person name="Land M."/>
            <person name="Hauser L."/>
            <person name="Kyrpides N."/>
            <person name="Kim E."/>
            <person name="Ensigns S.A."/>
            <person name="Richardson P."/>
        </authorList>
    </citation>
    <scope>NUCLEOTIDE SEQUENCE [LARGE SCALE GENOMIC DNA]</scope>
    <source>
        <strain evidence="3">ATCC BAA-1158 / Py2</strain>
    </source>
</reference>
<dbReference type="KEGG" id="xau:Xaut_4483"/>
<evidence type="ECO:0000313" key="2">
    <source>
        <dbReference type="EMBL" id="ABS69704.1"/>
    </source>
</evidence>
<feature type="region of interest" description="Disordered" evidence="1">
    <location>
        <begin position="42"/>
        <end position="70"/>
    </location>
</feature>
<dbReference type="HOGENOM" id="CLU_119472_0_0_5"/>
<organism evidence="2 3">
    <name type="scientific">Xanthobacter autotrophicus (strain ATCC BAA-1158 / Py2)</name>
    <dbReference type="NCBI Taxonomy" id="78245"/>
    <lineage>
        <taxon>Bacteria</taxon>
        <taxon>Pseudomonadati</taxon>
        <taxon>Pseudomonadota</taxon>
        <taxon>Alphaproteobacteria</taxon>
        <taxon>Hyphomicrobiales</taxon>
        <taxon>Xanthobacteraceae</taxon>
        <taxon>Xanthobacter</taxon>
    </lineage>
</organism>
<protein>
    <submittedName>
        <fullName evidence="2">GP46 family protein</fullName>
    </submittedName>
</protein>
<dbReference type="OrthoDB" id="5677166at2"/>
<proteinExistence type="predicted"/>
<evidence type="ECO:0000256" key="1">
    <source>
        <dbReference type="SAM" id="MobiDB-lite"/>
    </source>
</evidence>
<evidence type="ECO:0000313" key="3">
    <source>
        <dbReference type="Proteomes" id="UP000002417"/>
    </source>
</evidence>
<dbReference type="eggNOG" id="COG4381">
    <property type="taxonomic scope" value="Bacteria"/>
</dbReference>
<dbReference type="PhylomeDB" id="A7INV8"/>
<accession>A7INV8</accession>
<keyword evidence="3" id="KW-1185">Reference proteome</keyword>
<dbReference type="Proteomes" id="UP000002417">
    <property type="component" value="Chromosome"/>
</dbReference>
<dbReference type="Pfam" id="PF07409">
    <property type="entry name" value="GP46"/>
    <property type="match status" value="1"/>
</dbReference>
<dbReference type="InterPro" id="IPR010877">
    <property type="entry name" value="Phage_Mu_Gp46"/>
</dbReference>
<dbReference type="STRING" id="78245.Xaut_4483"/>